<dbReference type="InterPro" id="IPR011251">
    <property type="entry name" value="Luciferase-like_dom"/>
</dbReference>
<dbReference type="EMBL" id="LZLS01000023">
    <property type="protein sequence ID" value="OBK30732.1"/>
    <property type="molecule type" value="Genomic_DNA"/>
</dbReference>
<keyword evidence="3" id="KW-0560">Oxidoreductase</keyword>
<sequence>MQVGLHALGIGSGADRAVIDAVASAADRHGFTTLWAGEHVVMVDRSESRYPYSADGVIAVPAQADWLDPWVTLSFAAAASSRIRLATGVLLLPEHNPVIVAKQAASLDKLSGGRLTLGVGVGWSREEFDALGIPFARRAARTTEYVAALRALWRNDIASFSGEFVGFDSIRVNPKPPGDIPVVVGGNSDAALRRVAAWGDGWYGFNVDGLAAVRERVGKLEQFCADSGRERSELRLAVALVSPEVEDIGALEELGIDELVLVAAPPNSADAVPDWVSALAEKWELAL</sequence>
<proteinExistence type="predicted"/>
<accession>A0A1A3PDQ6</accession>
<dbReference type="PANTHER" id="PTHR42847">
    <property type="entry name" value="ALKANESULFONATE MONOOXYGENASE"/>
    <property type="match status" value="1"/>
</dbReference>
<dbReference type="GO" id="GO:0008726">
    <property type="term" value="F:alkanesulfonate monooxygenase activity"/>
    <property type="evidence" value="ECO:0007669"/>
    <property type="project" value="TreeGrafter"/>
</dbReference>
<dbReference type="InterPro" id="IPR019921">
    <property type="entry name" value="Lucif-like_OxRdtase_Rv2161c"/>
</dbReference>
<dbReference type="NCBIfam" id="TIGR03619">
    <property type="entry name" value="F420_Rv2161c"/>
    <property type="match status" value="1"/>
</dbReference>
<dbReference type="Gene3D" id="3.20.20.30">
    <property type="entry name" value="Luciferase-like domain"/>
    <property type="match status" value="1"/>
</dbReference>
<dbReference type="OrthoDB" id="3206024at2"/>
<evidence type="ECO:0000256" key="4">
    <source>
        <dbReference type="ARBA" id="ARBA00023033"/>
    </source>
</evidence>
<dbReference type="AlphaFoldDB" id="A0A1A3PDQ6"/>
<dbReference type="InterPro" id="IPR036661">
    <property type="entry name" value="Luciferase-like_sf"/>
</dbReference>
<name>A0A1A3PDQ6_MYCAS</name>
<evidence type="ECO:0000256" key="1">
    <source>
        <dbReference type="ARBA" id="ARBA00022630"/>
    </source>
</evidence>
<dbReference type="RefSeq" id="WP_065142584.1">
    <property type="nucleotide sequence ID" value="NZ_LZLS01000023.1"/>
</dbReference>
<gene>
    <name evidence="6" type="ORF">A5634_15775</name>
</gene>
<comment type="caution">
    <text evidence="6">The sequence shown here is derived from an EMBL/GenBank/DDBJ whole genome shotgun (WGS) entry which is preliminary data.</text>
</comment>
<dbReference type="PANTHER" id="PTHR42847:SF4">
    <property type="entry name" value="ALKANESULFONATE MONOOXYGENASE-RELATED"/>
    <property type="match status" value="1"/>
</dbReference>
<organism evidence="6 7">
    <name type="scientific">Mycobacterium asiaticum</name>
    <dbReference type="NCBI Taxonomy" id="1790"/>
    <lineage>
        <taxon>Bacteria</taxon>
        <taxon>Bacillati</taxon>
        <taxon>Actinomycetota</taxon>
        <taxon>Actinomycetes</taxon>
        <taxon>Mycobacteriales</taxon>
        <taxon>Mycobacteriaceae</taxon>
        <taxon>Mycobacterium</taxon>
    </lineage>
</organism>
<protein>
    <submittedName>
        <fullName evidence="6">LLM class F420-dependent oxidoreductase</fullName>
    </submittedName>
</protein>
<dbReference type="InterPro" id="IPR050172">
    <property type="entry name" value="SsuD_RutA_monooxygenase"/>
</dbReference>
<keyword evidence="2" id="KW-0288">FMN</keyword>
<dbReference type="Proteomes" id="UP000093928">
    <property type="component" value="Unassembled WGS sequence"/>
</dbReference>
<keyword evidence="1" id="KW-0285">Flavoprotein</keyword>
<reference evidence="6 7" key="1">
    <citation type="submission" date="2016-06" db="EMBL/GenBank/DDBJ databases">
        <authorList>
            <person name="Kjaerup R.B."/>
            <person name="Dalgaard T.S."/>
            <person name="Juul-Madsen H.R."/>
        </authorList>
    </citation>
    <scope>NUCLEOTIDE SEQUENCE [LARGE SCALE GENOMIC DNA]</scope>
    <source>
        <strain evidence="6 7">1165133.8</strain>
    </source>
</reference>
<keyword evidence="4" id="KW-0503">Monooxygenase</keyword>
<dbReference type="GO" id="GO:0046306">
    <property type="term" value="P:alkanesulfonate catabolic process"/>
    <property type="evidence" value="ECO:0007669"/>
    <property type="project" value="TreeGrafter"/>
</dbReference>
<feature type="domain" description="Luciferase-like" evidence="5">
    <location>
        <begin position="18"/>
        <end position="240"/>
    </location>
</feature>
<evidence type="ECO:0000256" key="2">
    <source>
        <dbReference type="ARBA" id="ARBA00022643"/>
    </source>
</evidence>
<evidence type="ECO:0000256" key="3">
    <source>
        <dbReference type="ARBA" id="ARBA00023002"/>
    </source>
</evidence>
<dbReference type="Pfam" id="PF00296">
    <property type="entry name" value="Bac_luciferase"/>
    <property type="match status" value="1"/>
</dbReference>
<dbReference type="SUPFAM" id="SSF51679">
    <property type="entry name" value="Bacterial luciferase-like"/>
    <property type="match status" value="1"/>
</dbReference>
<evidence type="ECO:0000313" key="6">
    <source>
        <dbReference type="EMBL" id="OBK30732.1"/>
    </source>
</evidence>
<evidence type="ECO:0000259" key="5">
    <source>
        <dbReference type="Pfam" id="PF00296"/>
    </source>
</evidence>
<evidence type="ECO:0000313" key="7">
    <source>
        <dbReference type="Proteomes" id="UP000093928"/>
    </source>
</evidence>